<dbReference type="InterPro" id="IPR035516">
    <property type="entry name" value="Gyrase/topoIV_suA_C"/>
</dbReference>
<dbReference type="EC" id="5.6.2.2" evidence="7"/>
<feature type="active site" description="O-(5'-phospho-DNA)-tyrosine intermediate" evidence="7 8">
    <location>
        <position position="122"/>
    </location>
</feature>
<accession>A0A2I1K0E6</accession>
<dbReference type="HAMAP" id="MF_00937">
    <property type="entry name" value="ParC_type2"/>
    <property type="match status" value="1"/>
</dbReference>
<dbReference type="Proteomes" id="UP000234384">
    <property type="component" value="Unassembled WGS sequence"/>
</dbReference>
<dbReference type="Gene3D" id="2.120.10.90">
    <property type="entry name" value="DNA gyrase/topoisomerase IV, subunit A, C-terminal"/>
    <property type="match status" value="1"/>
</dbReference>
<evidence type="ECO:0000256" key="7">
    <source>
        <dbReference type="HAMAP-Rule" id="MF_00937"/>
    </source>
</evidence>
<dbReference type="Gene3D" id="1.10.268.10">
    <property type="entry name" value="Topoisomerase, domain 3"/>
    <property type="match status" value="1"/>
</dbReference>
<evidence type="ECO:0000256" key="8">
    <source>
        <dbReference type="PROSITE-ProRule" id="PRU01384"/>
    </source>
</evidence>
<dbReference type="CDD" id="cd00187">
    <property type="entry name" value="TOP4c"/>
    <property type="match status" value="1"/>
</dbReference>
<gene>
    <name evidence="7 10" type="primary">parC</name>
    <name evidence="10" type="ORF">CYJ57_04180</name>
</gene>
<dbReference type="Gene3D" id="3.30.1360.40">
    <property type="match status" value="1"/>
</dbReference>
<name>A0A2I1K0E6_9LACT</name>
<keyword evidence="2 7" id="KW-1003">Cell membrane</keyword>
<evidence type="ECO:0000256" key="2">
    <source>
        <dbReference type="ARBA" id="ARBA00022475"/>
    </source>
</evidence>
<feature type="site" description="Interaction with DNA" evidence="7">
    <location>
        <position position="78"/>
    </location>
</feature>
<evidence type="ECO:0000256" key="1">
    <source>
        <dbReference type="ARBA" id="ARBA00000185"/>
    </source>
</evidence>
<dbReference type="PANTHER" id="PTHR43493">
    <property type="entry name" value="DNA GYRASE/TOPOISOMERASE SUBUNIT A"/>
    <property type="match status" value="1"/>
</dbReference>
<dbReference type="GO" id="GO:0003677">
    <property type="term" value="F:DNA binding"/>
    <property type="evidence" value="ECO:0007669"/>
    <property type="project" value="UniProtKB-UniRule"/>
</dbReference>
<dbReference type="InterPro" id="IPR050220">
    <property type="entry name" value="Type_II_DNA_Topoisomerases"/>
</dbReference>
<dbReference type="PROSITE" id="PS52040">
    <property type="entry name" value="TOPO_IIA"/>
    <property type="match status" value="1"/>
</dbReference>
<dbReference type="GO" id="GO:0005737">
    <property type="term" value="C:cytoplasm"/>
    <property type="evidence" value="ECO:0007669"/>
    <property type="project" value="TreeGrafter"/>
</dbReference>
<feature type="site" description="Interaction with DNA" evidence="7">
    <location>
        <position position="97"/>
    </location>
</feature>
<dbReference type="NCBIfam" id="TIGR01061">
    <property type="entry name" value="parC_Gpos"/>
    <property type="match status" value="1"/>
</dbReference>
<comment type="subcellular location">
    <subcellularLocation>
        <location evidence="7">Cell membrane</location>
        <topology evidence="7">Peripheral membrane protein</topology>
    </subcellularLocation>
</comment>
<evidence type="ECO:0000313" key="11">
    <source>
        <dbReference type="Proteomes" id="UP000234384"/>
    </source>
</evidence>
<feature type="domain" description="Topo IIA-type catalytic" evidence="9">
    <location>
        <begin position="34"/>
        <end position="499"/>
    </location>
</feature>
<evidence type="ECO:0000259" key="9">
    <source>
        <dbReference type="PROSITE" id="PS52040"/>
    </source>
</evidence>
<feature type="site" description="Interaction with DNA" evidence="7">
    <location>
        <position position="80"/>
    </location>
</feature>
<dbReference type="GO" id="GO:0034335">
    <property type="term" value="F:DNA negative supercoiling activity"/>
    <property type="evidence" value="ECO:0007669"/>
    <property type="project" value="UniProtKB-ARBA"/>
</dbReference>
<dbReference type="SUPFAM" id="SSF101904">
    <property type="entry name" value="GyrA/ParC C-terminal domain-like"/>
    <property type="match status" value="1"/>
</dbReference>
<dbReference type="Pfam" id="PF03989">
    <property type="entry name" value="DNA_gyraseA_C"/>
    <property type="match status" value="5"/>
</dbReference>
<dbReference type="EMBL" id="PKHE01000008">
    <property type="protein sequence ID" value="PKY89144.1"/>
    <property type="molecule type" value="Genomic_DNA"/>
</dbReference>
<reference evidence="10 11" key="1">
    <citation type="submission" date="2017-12" db="EMBL/GenBank/DDBJ databases">
        <title>Phylogenetic diversity of female urinary microbiome.</title>
        <authorList>
            <person name="Thomas-White K."/>
            <person name="Wolfe A.J."/>
        </authorList>
    </citation>
    <scope>NUCLEOTIDE SEQUENCE [LARGE SCALE GENOMIC DNA]</scope>
    <source>
        <strain evidence="10 11">UMB0898</strain>
    </source>
</reference>
<dbReference type="GO" id="GO:0009330">
    <property type="term" value="C:DNA topoisomerase type II (double strand cut, ATP-hydrolyzing) complex"/>
    <property type="evidence" value="ECO:0007669"/>
    <property type="project" value="TreeGrafter"/>
</dbReference>
<sequence>MGTIHEQIEDLTFTNIIEDRFGRYSKYIIQDRALPDIRDGLKPVQRRILYAMYQDRNTSNQPYRKSAKTVGNVIGNFHPHGDIPVYEAMVRMGQDWKFREPLIDMHGNKGSMDGDPPAAMRYTEARLAKISDALLQDINHETVDYALNFDDTLEEPVVLPARFPNLLVNGATGISAGYATDIPPHNLAEVIDAVIHLIQHPNCTVEDLLTHIQGPDFPTGGIIYGQDELKEAYRTGQGKIVVRGKTEIEKLKAGKSQIVITELPYEVNKSKLVQKLDEIRLDSQLEGIVEVRDESDRNGVRVVVELKRDVNPQDVLNYLIKHSEIEVNYHFNMVAIYHRQPVLANLKTMIEAYVEHQQEVIERRTHHLLTQDQDRLHIVDGLIHLMSILDEVIHVIRASENKADAKSNIMKQFDFTEPQAESIVSLQLYRLTNTDIVALQNERLELNERIAMYHNILNNSEILDKVVIQELKEIKKTHATPRLTQVEAEIKEVTIDATLLIPEEQVIVSVTNEGYIKRTSRRSFQSSDTYDLALREMDYTLFLESMSTYDTLILLTSHGNYLYIPVHELPDIRWKDMGVHLSQHYQLEADERILSVYRGAYHLDQAESRDETTAILMLTQQGMIKQTLLKDFVQFRSYRSRSSMAMKLKSGDQIVATMLTQQNEPQQLLVTTYDSYCVRYPVSEVSTLGLKAQGVIAVNLRDDDYVVSGNTFVDDTQQFVVLTQRGNIKRFKADEIPLTSRAARGLTLLKELKSQPHRIIDVLAVDETTPVVVQGDTGHFVELTSEEIPLSARLTNGSAVQELDQLGRVVALHPANLTLADQEDTSDSANTSL</sequence>
<evidence type="ECO:0000313" key="10">
    <source>
        <dbReference type="EMBL" id="PKY89144.1"/>
    </source>
</evidence>
<comment type="function">
    <text evidence="7">Topoisomerase IV is essential for chromosome segregation. It relaxes supercoiled DNA. Performs the decatenation events required during the replication of a circular DNA molecule.</text>
</comment>
<comment type="caution">
    <text evidence="10">The sequence shown here is derived from an EMBL/GenBank/DDBJ whole genome shotgun (WGS) entry which is preliminary data.</text>
</comment>
<dbReference type="InterPro" id="IPR013757">
    <property type="entry name" value="Topo_IIA_A_a_sf"/>
</dbReference>
<proteinExistence type="inferred from homology"/>
<comment type="similarity">
    <text evidence="7">Belongs to the type II topoisomerase GyrA/ParC subunit family. ParC type 2 subfamily.</text>
</comment>
<dbReference type="InterPro" id="IPR013758">
    <property type="entry name" value="Topo_IIA_A/C_ab"/>
</dbReference>
<dbReference type="OrthoDB" id="9806486at2"/>
<keyword evidence="5 7" id="KW-0472">Membrane</keyword>
<dbReference type="SMART" id="SM00434">
    <property type="entry name" value="TOP4c"/>
    <property type="match status" value="1"/>
</dbReference>
<organism evidence="10 11">
    <name type="scientific">Falseniella ignava</name>
    <dbReference type="NCBI Taxonomy" id="137730"/>
    <lineage>
        <taxon>Bacteria</taxon>
        <taxon>Bacillati</taxon>
        <taxon>Bacillota</taxon>
        <taxon>Bacilli</taxon>
        <taxon>Lactobacillales</taxon>
        <taxon>Aerococcaceae</taxon>
        <taxon>Falseniella</taxon>
    </lineage>
</organism>
<feature type="site" description="Interaction with DNA" evidence="7">
    <location>
        <position position="91"/>
    </location>
</feature>
<keyword evidence="3 7" id="KW-0799">Topoisomerase</keyword>
<evidence type="ECO:0000256" key="4">
    <source>
        <dbReference type="ARBA" id="ARBA00023125"/>
    </source>
</evidence>
<dbReference type="PANTHER" id="PTHR43493:SF9">
    <property type="entry name" value="DNA TOPOISOMERASE 4 SUBUNIT A"/>
    <property type="match status" value="1"/>
</dbReference>
<evidence type="ECO:0000256" key="6">
    <source>
        <dbReference type="ARBA" id="ARBA00023235"/>
    </source>
</evidence>
<dbReference type="NCBIfam" id="NF004044">
    <property type="entry name" value="PRK05561.1"/>
    <property type="match status" value="1"/>
</dbReference>
<keyword evidence="6 7" id="KW-0413">Isomerase</keyword>
<dbReference type="InterPro" id="IPR013760">
    <property type="entry name" value="Topo_IIA-like_dom_sf"/>
</dbReference>
<comment type="subunit">
    <text evidence="7">Heterotetramer composed of ParC and ParE.</text>
</comment>
<dbReference type="AlphaFoldDB" id="A0A2I1K0E6"/>
<keyword evidence="4 7" id="KW-0238">DNA-binding</keyword>
<dbReference type="InterPro" id="IPR006691">
    <property type="entry name" value="GyrA/parC_rep"/>
</dbReference>
<protein>
    <recommendedName>
        <fullName evidence="7">DNA topoisomerase 4 subunit A</fullName>
        <ecNumber evidence="7">5.6.2.2</ecNumber>
    </recommendedName>
    <alternativeName>
        <fullName evidence="7">Topoisomerase IV subunit A</fullName>
    </alternativeName>
</protein>
<dbReference type="GO" id="GO:0005524">
    <property type="term" value="F:ATP binding"/>
    <property type="evidence" value="ECO:0007669"/>
    <property type="project" value="InterPro"/>
</dbReference>
<feature type="site" description="Transition state stabilizer" evidence="7">
    <location>
        <position position="121"/>
    </location>
</feature>
<dbReference type="FunFam" id="3.30.1360.40:FF:000002">
    <property type="entry name" value="DNA gyrase subunit A"/>
    <property type="match status" value="1"/>
</dbReference>
<dbReference type="GO" id="GO:0019897">
    <property type="term" value="C:extrinsic component of plasma membrane"/>
    <property type="evidence" value="ECO:0007669"/>
    <property type="project" value="UniProtKB-UniRule"/>
</dbReference>
<dbReference type="RefSeq" id="WP_101954195.1">
    <property type="nucleotide sequence ID" value="NZ_PKHE01000008.1"/>
</dbReference>
<dbReference type="GO" id="GO:0005694">
    <property type="term" value="C:chromosome"/>
    <property type="evidence" value="ECO:0007669"/>
    <property type="project" value="InterPro"/>
</dbReference>
<comment type="catalytic activity">
    <reaction evidence="1 7 8">
        <text>ATP-dependent breakage, passage and rejoining of double-stranded DNA.</text>
        <dbReference type="EC" id="5.6.2.2"/>
    </reaction>
</comment>
<dbReference type="InterPro" id="IPR005741">
    <property type="entry name" value="TopoIV_A_Gpos"/>
</dbReference>
<dbReference type="GO" id="GO:0006265">
    <property type="term" value="P:DNA topological change"/>
    <property type="evidence" value="ECO:0007669"/>
    <property type="project" value="UniProtKB-UniRule"/>
</dbReference>
<dbReference type="Pfam" id="PF00521">
    <property type="entry name" value="DNA_topoisoIV"/>
    <property type="match status" value="1"/>
</dbReference>
<dbReference type="SUPFAM" id="SSF56719">
    <property type="entry name" value="Type II DNA topoisomerase"/>
    <property type="match status" value="1"/>
</dbReference>
<dbReference type="Gene3D" id="3.90.199.10">
    <property type="entry name" value="Topoisomerase II, domain 5"/>
    <property type="match status" value="1"/>
</dbReference>
<evidence type="ECO:0000256" key="3">
    <source>
        <dbReference type="ARBA" id="ARBA00023029"/>
    </source>
</evidence>
<dbReference type="FunFam" id="3.90.199.10:FF:000001">
    <property type="entry name" value="DNA gyrase subunit A"/>
    <property type="match status" value="1"/>
</dbReference>
<dbReference type="InterPro" id="IPR002205">
    <property type="entry name" value="Topo_IIA_dom_A"/>
</dbReference>
<dbReference type="GO" id="GO:0007059">
    <property type="term" value="P:chromosome segregation"/>
    <property type="evidence" value="ECO:0007669"/>
    <property type="project" value="UniProtKB-UniRule"/>
</dbReference>
<evidence type="ECO:0000256" key="5">
    <source>
        <dbReference type="ARBA" id="ARBA00023136"/>
    </source>
</evidence>
<feature type="site" description="Interaction with DNA" evidence="7">
    <location>
        <position position="42"/>
    </location>
</feature>